<evidence type="ECO:0000256" key="5">
    <source>
        <dbReference type="SAM" id="Coils"/>
    </source>
</evidence>
<dbReference type="GO" id="GO:0006508">
    <property type="term" value="P:proteolysis"/>
    <property type="evidence" value="ECO:0007669"/>
    <property type="project" value="UniProtKB-KW"/>
</dbReference>
<evidence type="ECO:0000256" key="2">
    <source>
        <dbReference type="ARBA" id="ARBA00022670"/>
    </source>
</evidence>
<evidence type="ECO:0000256" key="6">
    <source>
        <dbReference type="SAM" id="MobiDB-lite"/>
    </source>
</evidence>
<dbReference type="Gene3D" id="3.90.1720.10">
    <property type="entry name" value="endopeptidase domain like (from Nostoc punctiforme)"/>
    <property type="match status" value="1"/>
</dbReference>
<dbReference type="PANTHER" id="PTHR47053:SF1">
    <property type="entry name" value="MUREIN DD-ENDOPEPTIDASE MEPH-RELATED"/>
    <property type="match status" value="1"/>
</dbReference>
<dbReference type="RefSeq" id="WP_312885185.1">
    <property type="nucleotide sequence ID" value="NZ_JACHJT010000001.1"/>
</dbReference>
<dbReference type="SUPFAM" id="SSF57997">
    <property type="entry name" value="Tropomyosin"/>
    <property type="match status" value="1"/>
</dbReference>
<reference evidence="8 9" key="1">
    <citation type="submission" date="2020-08" db="EMBL/GenBank/DDBJ databases">
        <title>Sequencing the genomes of 1000 actinobacteria strains.</title>
        <authorList>
            <person name="Klenk H.-P."/>
        </authorList>
    </citation>
    <scope>NUCLEOTIDE SEQUENCE [LARGE SCALE GENOMIC DNA]</scope>
    <source>
        <strain evidence="8 9">DSM 102030</strain>
    </source>
</reference>
<dbReference type="InterPro" id="IPR038765">
    <property type="entry name" value="Papain-like_cys_pep_sf"/>
</dbReference>
<evidence type="ECO:0000259" key="7">
    <source>
        <dbReference type="PROSITE" id="PS51935"/>
    </source>
</evidence>
<feature type="region of interest" description="Disordered" evidence="6">
    <location>
        <begin position="139"/>
        <end position="215"/>
    </location>
</feature>
<evidence type="ECO:0000313" key="9">
    <source>
        <dbReference type="Proteomes" id="UP000523007"/>
    </source>
</evidence>
<comment type="caution">
    <text evidence="8">The sequence shown here is derived from an EMBL/GenBank/DDBJ whole genome shotgun (WGS) entry which is preliminary data.</text>
</comment>
<dbReference type="InterPro" id="IPR000064">
    <property type="entry name" value="NLP_P60_dom"/>
</dbReference>
<dbReference type="PROSITE" id="PS51935">
    <property type="entry name" value="NLPC_P60"/>
    <property type="match status" value="1"/>
</dbReference>
<proteinExistence type="inferred from homology"/>
<dbReference type="SUPFAM" id="SSF54001">
    <property type="entry name" value="Cysteine proteinases"/>
    <property type="match status" value="1"/>
</dbReference>
<dbReference type="Proteomes" id="UP000523007">
    <property type="component" value="Unassembled WGS sequence"/>
</dbReference>
<evidence type="ECO:0000256" key="3">
    <source>
        <dbReference type="ARBA" id="ARBA00022801"/>
    </source>
</evidence>
<evidence type="ECO:0000256" key="4">
    <source>
        <dbReference type="ARBA" id="ARBA00022807"/>
    </source>
</evidence>
<feature type="domain" description="NlpC/P60" evidence="7">
    <location>
        <begin position="216"/>
        <end position="335"/>
    </location>
</feature>
<dbReference type="Pfam" id="PF00877">
    <property type="entry name" value="NLPC_P60"/>
    <property type="match status" value="1"/>
</dbReference>
<dbReference type="EMBL" id="JACHJT010000001">
    <property type="protein sequence ID" value="MBB4930830.1"/>
    <property type="molecule type" value="Genomic_DNA"/>
</dbReference>
<sequence length="335" mass="36566">MDERHERGSYRRSLATGSFLIVGVLLASVGIAHAEPSPDEVRDEINSLEQEFSELNEEYNQAKEDYDAAQEKLEDTESELEDTEEKIADLRESVSAIAGAAYTGVDYSSPAYLVGASGPDEALEQAADLGYLSKNQEESFEQYADEKSKLENLTDESEDIEEDAKEDLEKAEEARDEGEEKIEEQQELLDELTAEEQEEANSDADSSGGSYSGSASGDARTALGFAYAQIGKPYVWGGTGPDGYDCSGLTQAAWNKAGVSLPRVSQDQFNAGTRVSWDELQPGDLMFFYDSSAPSHVGMYAGNNTMVHASTSSKPVHEVTLSDYYRNEFVGGVRP</sequence>
<keyword evidence="9" id="KW-1185">Reference proteome</keyword>
<protein>
    <submittedName>
        <fullName evidence="8">Cell wall-associated NlpC family hydrolase</fullName>
    </submittedName>
</protein>
<dbReference type="InterPro" id="IPR051202">
    <property type="entry name" value="Peptidase_C40"/>
</dbReference>
<dbReference type="PANTHER" id="PTHR47053">
    <property type="entry name" value="MUREIN DD-ENDOPEPTIDASE MEPH-RELATED"/>
    <property type="match status" value="1"/>
</dbReference>
<keyword evidence="4" id="KW-0788">Thiol protease</keyword>
<dbReference type="AlphaFoldDB" id="A0A7W7RFD3"/>
<accession>A0A7W7RFD3</accession>
<dbReference type="Gene3D" id="1.20.5.340">
    <property type="match status" value="1"/>
</dbReference>
<keyword evidence="5" id="KW-0175">Coiled coil</keyword>
<name>A0A7W7RFD3_9ACTN</name>
<dbReference type="GO" id="GO:0008234">
    <property type="term" value="F:cysteine-type peptidase activity"/>
    <property type="evidence" value="ECO:0007669"/>
    <property type="project" value="UniProtKB-KW"/>
</dbReference>
<feature type="compositionally biased region" description="Acidic residues" evidence="6">
    <location>
        <begin position="153"/>
        <end position="166"/>
    </location>
</feature>
<feature type="compositionally biased region" description="Low complexity" evidence="6">
    <location>
        <begin position="203"/>
        <end position="215"/>
    </location>
</feature>
<evidence type="ECO:0000256" key="1">
    <source>
        <dbReference type="ARBA" id="ARBA00007074"/>
    </source>
</evidence>
<comment type="similarity">
    <text evidence="1">Belongs to the peptidase C40 family.</text>
</comment>
<keyword evidence="3 8" id="KW-0378">Hydrolase</keyword>
<feature type="coiled-coil region" evidence="5">
    <location>
        <begin position="38"/>
        <end position="100"/>
    </location>
</feature>
<gene>
    <name evidence="8" type="ORF">F4561_001650</name>
</gene>
<organism evidence="8 9">
    <name type="scientific">Lipingzhangella halophila</name>
    <dbReference type="NCBI Taxonomy" id="1783352"/>
    <lineage>
        <taxon>Bacteria</taxon>
        <taxon>Bacillati</taxon>
        <taxon>Actinomycetota</taxon>
        <taxon>Actinomycetes</taxon>
        <taxon>Streptosporangiales</taxon>
        <taxon>Nocardiopsidaceae</taxon>
        <taxon>Lipingzhangella</taxon>
    </lineage>
</organism>
<keyword evidence="2" id="KW-0645">Protease</keyword>
<evidence type="ECO:0000313" key="8">
    <source>
        <dbReference type="EMBL" id="MBB4930830.1"/>
    </source>
</evidence>
<feature type="compositionally biased region" description="Acidic residues" evidence="6">
    <location>
        <begin position="174"/>
        <end position="202"/>
    </location>
</feature>